<proteinExistence type="inferred from homology"/>
<keyword evidence="8" id="KW-0378">Hydrolase</keyword>
<evidence type="ECO:0000259" key="12">
    <source>
        <dbReference type="SMART" id="SM00986"/>
    </source>
</evidence>
<dbReference type="InterPro" id="IPR005273">
    <property type="entry name" value="Ura-DNA_glyco_family4"/>
</dbReference>
<evidence type="ECO:0000256" key="8">
    <source>
        <dbReference type="ARBA" id="ARBA00022801"/>
    </source>
</evidence>
<dbReference type="NCBIfam" id="TIGR00758">
    <property type="entry name" value="UDG_fam4"/>
    <property type="match status" value="1"/>
</dbReference>
<dbReference type="SMART" id="SM00986">
    <property type="entry name" value="UDG"/>
    <property type="match status" value="1"/>
</dbReference>
<comment type="catalytic activity">
    <reaction evidence="1">
        <text>Hydrolyzes single-stranded DNA or mismatched double-stranded DNA and polynucleotides, releasing free uracil.</text>
        <dbReference type="EC" id="3.2.2.27"/>
    </reaction>
</comment>
<evidence type="ECO:0000256" key="10">
    <source>
        <dbReference type="ARBA" id="ARBA00023014"/>
    </source>
</evidence>
<evidence type="ECO:0000256" key="5">
    <source>
        <dbReference type="ARBA" id="ARBA00022485"/>
    </source>
</evidence>
<keyword evidence="10" id="KW-0411">Iron-sulfur</keyword>
<comment type="similarity">
    <text evidence="2">Belongs to the uracil-DNA glycosylase (UDG) superfamily. Type 4 (UDGa) family.</text>
</comment>
<evidence type="ECO:0000256" key="9">
    <source>
        <dbReference type="ARBA" id="ARBA00023004"/>
    </source>
</evidence>
<dbReference type="Pfam" id="PF03167">
    <property type="entry name" value="UDG"/>
    <property type="match status" value="1"/>
</dbReference>
<evidence type="ECO:0000313" key="14">
    <source>
        <dbReference type="Proteomes" id="UP000176544"/>
    </source>
</evidence>
<dbReference type="GO" id="GO:0051539">
    <property type="term" value="F:4 iron, 4 sulfur cluster binding"/>
    <property type="evidence" value="ECO:0007669"/>
    <property type="project" value="UniProtKB-KW"/>
</dbReference>
<dbReference type="SUPFAM" id="SSF52141">
    <property type="entry name" value="Uracil-DNA glycosylase-like"/>
    <property type="match status" value="1"/>
</dbReference>
<keyword evidence="11" id="KW-0234">DNA repair</keyword>
<organism evidence="13 14">
    <name type="scientific">Candidatus Colwellbacteria bacterium RIFCSPLOWO2_02_FULL_45_11</name>
    <dbReference type="NCBI Taxonomy" id="1797692"/>
    <lineage>
        <taxon>Bacteria</taxon>
        <taxon>Candidatus Colwelliibacteriota</taxon>
    </lineage>
</organism>
<evidence type="ECO:0000256" key="4">
    <source>
        <dbReference type="ARBA" id="ARBA00019403"/>
    </source>
</evidence>
<dbReference type="EMBL" id="MHJA01000023">
    <property type="protein sequence ID" value="OGY60781.1"/>
    <property type="molecule type" value="Genomic_DNA"/>
</dbReference>
<dbReference type="GO" id="GO:0004844">
    <property type="term" value="F:uracil DNA N-glycosylase activity"/>
    <property type="evidence" value="ECO:0007669"/>
    <property type="project" value="UniProtKB-EC"/>
</dbReference>
<name>A0A1G1Z819_9BACT</name>
<protein>
    <recommendedName>
        <fullName evidence="4">Type-4 uracil-DNA glycosylase</fullName>
        <ecNumber evidence="3">3.2.2.27</ecNumber>
    </recommendedName>
</protein>
<keyword evidence="7" id="KW-0227">DNA damage</keyword>
<dbReference type="STRING" id="1797692.A3I33_02385"/>
<dbReference type="InterPro" id="IPR005122">
    <property type="entry name" value="Uracil-DNA_glycosylase-like"/>
</dbReference>
<dbReference type="SMART" id="SM00987">
    <property type="entry name" value="UreE_C"/>
    <property type="match status" value="1"/>
</dbReference>
<dbReference type="GO" id="GO:0046872">
    <property type="term" value="F:metal ion binding"/>
    <property type="evidence" value="ECO:0007669"/>
    <property type="project" value="UniProtKB-KW"/>
</dbReference>
<dbReference type="AlphaFoldDB" id="A0A1G1Z819"/>
<evidence type="ECO:0000313" key="13">
    <source>
        <dbReference type="EMBL" id="OGY60781.1"/>
    </source>
</evidence>
<dbReference type="InterPro" id="IPR036895">
    <property type="entry name" value="Uracil-DNA_glycosylase-like_sf"/>
</dbReference>
<dbReference type="EC" id="3.2.2.27" evidence="3"/>
<evidence type="ECO:0000256" key="6">
    <source>
        <dbReference type="ARBA" id="ARBA00022723"/>
    </source>
</evidence>
<keyword evidence="9" id="KW-0408">Iron</keyword>
<dbReference type="GO" id="GO:0006281">
    <property type="term" value="P:DNA repair"/>
    <property type="evidence" value="ECO:0007669"/>
    <property type="project" value="UniProtKB-KW"/>
</dbReference>
<evidence type="ECO:0000256" key="3">
    <source>
        <dbReference type="ARBA" id="ARBA00012030"/>
    </source>
</evidence>
<evidence type="ECO:0000256" key="7">
    <source>
        <dbReference type="ARBA" id="ARBA00022763"/>
    </source>
</evidence>
<accession>A0A1G1Z819</accession>
<keyword evidence="6" id="KW-0479">Metal-binding</keyword>
<gene>
    <name evidence="13" type="ORF">A3I33_02385</name>
</gene>
<evidence type="ECO:0000256" key="11">
    <source>
        <dbReference type="ARBA" id="ARBA00023204"/>
    </source>
</evidence>
<reference evidence="13 14" key="1">
    <citation type="journal article" date="2016" name="Nat. Commun.">
        <title>Thousands of microbial genomes shed light on interconnected biogeochemical processes in an aquifer system.</title>
        <authorList>
            <person name="Anantharaman K."/>
            <person name="Brown C.T."/>
            <person name="Hug L.A."/>
            <person name="Sharon I."/>
            <person name="Castelle C.J."/>
            <person name="Probst A.J."/>
            <person name="Thomas B.C."/>
            <person name="Singh A."/>
            <person name="Wilkins M.J."/>
            <person name="Karaoz U."/>
            <person name="Brodie E.L."/>
            <person name="Williams K.H."/>
            <person name="Hubbard S.S."/>
            <person name="Banfield J.F."/>
        </authorList>
    </citation>
    <scope>NUCLEOTIDE SEQUENCE [LARGE SCALE GENOMIC DNA]</scope>
</reference>
<feature type="domain" description="Uracil-DNA glycosylase-like" evidence="12">
    <location>
        <begin position="33"/>
        <end position="178"/>
    </location>
</feature>
<comment type="caution">
    <text evidence="13">The sequence shown here is derived from an EMBL/GenBank/DDBJ whole genome shotgun (WGS) entry which is preliminary data.</text>
</comment>
<dbReference type="PANTHER" id="PTHR33693">
    <property type="entry name" value="TYPE-5 URACIL-DNA GLYCOSYLASE"/>
    <property type="match status" value="1"/>
</dbReference>
<dbReference type="Gene3D" id="3.40.470.10">
    <property type="entry name" value="Uracil-DNA glycosylase-like domain"/>
    <property type="match status" value="1"/>
</dbReference>
<evidence type="ECO:0000256" key="2">
    <source>
        <dbReference type="ARBA" id="ARBA00006521"/>
    </source>
</evidence>
<dbReference type="InterPro" id="IPR051536">
    <property type="entry name" value="UDG_Type-4/5"/>
</dbReference>
<sequence>MPEKDEKESLLKDLADALANDEKIPLRNANLVFGEGAADSDICFVGEAPGFYEDKEGRPFVGRAGKLLDKLISDVGLKRKDVYITNIVKRRPPGNRDPLPDEIAAFAPYLSKQIEIIDPKVIVPLGRFAMNYFLPTAKISKDQGKLFWWGKKLIIPTYHPAAALRSTTVMEELERNFKKIPAAVRKYEMFVADRGGAISEPQSAQKSLF</sequence>
<evidence type="ECO:0000256" key="1">
    <source>
        <dbReference type="ARBA" id="ARBA00001400"/>
    </source>
</evidence>
<dbReference type="Proteomes" id="UP000176544">
    <property type="component" value="Unassembled WGS sequence"/>
</dbReference>
<dbReference type="PANTHER" id="PTHR33693:SF1">
    <property type="entry name" value="TYPE-4 URACIL-DNA GLYCOSYLASE"/>
    <property type="match status" value="1"/>
</dbReference>
<keyword evidence="5" id="KW-0004">4Fe-4S</keyword>
<dbReference type="CDD" id="cd10030">
    <property type="entry name" value="UDG-F4_TTUDGA_SPO1dp_like"/>
    <property type="match status" value="1"/>
</dbReference>